<keyword evidence="7" id="KW-1185">Reference proteome</keyword>
<reference evidence="6 7" key="1">
    <citation type="submission" date="2019-01" db="EMBL/GenBank/DDBJ databases">
        <authorList>
            <person name="Brito A."/>
        </authorList>
    </citation>
    <scope>NUCLEOTIDE SEQUENCE [LARGE SCALE GENOMIC DNA]</scope>
    <source>
        <strain evidence="6">1</strain>
    </source>
</reference>
<organism evidence="6 7">
    <name type="scientific">Hyella patelloides LEGE 07179</name>
    <dbReference type="NCBI Taxonomy" id="945734"/>
    <lineage>
        <taxon>Bacteria</taxon>
        <taxon>Bacillati</taxon>
        <taxon>Cyanobacteriota</taxon>
        <taxon>Cyanophyceae</taxon>
        <taxon>Pleurocapsales</taxon>
        <taxon>Hyellaceae</taxon>
        <taxon>Hyella</taxon>
    </lineage>
</organism>
<evidence type="ECO:0000259" key="5">
    <source>
        <dbReference type="PROSITE" id="PS50977"/>
    </source>
</evidence>
<dbReference type="PROSITE" id="PS50977">
    <property type="entry name" value="HTH_TETR_2"/>
    <property type="match status" value="1"/>
</dbReference>
<gene>
    <name evidence="6" type="ORF">H1P_630019</name>
</gene>
<feature type="DNA-binding region" description="H-T-H motif" evidence="4">
    <location>
        <begin position="28"/>
        <end position="47"/>
    </location>
</feature>
<keyword evidence="3" id="KW-0804">Transcription</keyword>
<dbReference type="InterPro" id="IPR001647">
    <property type="entry name" value="HTH_TetR"/>
</dbReference>
<dbReference type="InterPro" id="IPR009057">
    <property type="entry name" value="Homeodomain-like_sf"/>
</dbReference>
<keyword evidence="2 4" id="KW-0238">DNA-binding</keyword>
<protein>
    <submittedName>
        <fullName evidence="6">Transcriptional regulator</fullName>
    </submittedName>
</protein>
<dbReference type="SUPFAM" id="SSF46689">
    <property type="entry name" value="Homeodomain-like"/>
    <property type="match status" value="1"/>
</dbReference>
<dbReference type="Pfam" id="PF16925">
    <property type="entry name" value="TetR_C_13"/>
    <property type="match status" value="1"/>
</dbReference>
<accession>A0A563W1P6</accession>
<dbReference type="OrthoDB" id="9814200at2"/>
<sequence>MVNLKRTREDILNSVFDTVHAKGLTGTGLSELLRISGTSSGSFYNYFRSKQELGHALIDFEWLQLKSNILDSARQQANNPLDCVLWIIDRLEAKQLESPECHGCILGNFIVDLAEQDPSFRTHLQEVFNLWQKAIADLLHQGKSQLKSDVNPDLLAEEIITSLEGAMLMGKLYRTHEKIHHGFALTRNLLIQATK</sequence>
<evidence type="ECO:0000256" key="2">
    <source>
        <dbReference type="ARBA" id="ARBA00023125"/>
    </source>
</evidence>
<dbReference type="SUPFAM" id="SSF48498">
    <property type="entry name" value="Tetracyclin repressor-like, C-terminal domain"/>
    <property type="match status" value="1"/>
</dbReference>
<dbReference type="InterPro" id="IPR036271">
    <property type="entry name" value="Tet_transcr_reg_TetR-rel_C_sf"/>
</dbReference>
<keyword evidence="1" id="KW-0805">Transcription regulation</keyword>
<evidence type="ECO:0000256" key="3">
    <source>
        <dbReference type="ARBA" id="ARBA00023163"/>
    </source>
</evidence>
<dbReference type="RefSeq" id="WP_144867207.1">
    <property type="nucleotide sequence ID" value="NZ_LR213822.1"/>
</dbReference>
<evidence type="ECO:0000313" key="7">
    <source>
        <dbReference type="Proteomes" id="UP000320055"/>
    </source>
</evidence>
<feature type="domain" description="HTH tetR-type" evidence="5">
    <location>
        <begin position="5"/>
        <end position="65"/>
    </location>
</feature>
<dbReference type="InterPro" id="IPR011075">
    <property type="entry name" value="TetR_C"/>
</dbReference>
<dbReference type="Proteomes" id="UP000320055">
    <property type="component" value="Unassembled WGS sequence"/>
</dbReference>
<evidence type="ECO:0000256" key="4">
    <source>
        <dbReference type="PROSITE-ProRule" id="PRU00335"/>
    </source>
</evidence>
<dbReference type="GO" id="GO:0003677">
    <property type="term" value="F:DNA binding"/>
    <property type="evidence" value="ECO:0007669"/>
    <property type="project" value="UniProtKB-UniRule"/>
</dbReference>
<dbReference type="Gene3D" id="1.10.357.10">
    <property type="entry name" value="Tetracycline Repressor, domain 2"/>
    <property type="match status" value="1"/>
</dbReference>
<dbReference type="PANTHER" id="PTHR47506">
    <property type="entry name" value="TRANSCRIPTIONAL REGULATORY PROTEIN"/>
    <property type="match status" value="1"/>
</dbReference>
<dbReference type="EMBL" id="CAACVJ010000590">
    <property type="protein sequence ID" value="VEP17622.1"/>
    <property type="molecule type" value="Genomic_DNA"/>
</dbReference>
<evidence type="ECO:0000313" key="6">
    <source>
        <dbReference type="EMBL" id="VEP17622.1"/>
    </source>
</evidence>
<evidence type="ECO:0000256" key="1">
    <source>
        <dbReference type="ARBA" id="ARBA00023015"/>
    </source>
</evidence>
<proteinExistence type="predicted"/>
<dbReference type="PANTHER" id="PTHR47506:SF1">
    <property type="entry name" value="HTH-TYPE TRANSCRIPTIONAL REGULATOR YJDC"/>
    <property type="match status" value="1"/>
</dbReference>
<dbReference type="Pfam" id="PF00440">
    <property type="entry name" value="TetR_N"/>
    <property type="match status" value="1"/>
</dbReference>
<name>A0A563W1P6_9CYAN</name>
<dbReference type="AlphaFoldDB" id="A0A563W1P6"/>